<dbReference type="InterPro" id="IPR038765">
    <property type="entry name" value="Papain-like_cys_pep_sf"/>
</dbReference>
<reference evidence="3" key="1">
    <citation type="journal article" date="2015" name="PeerJ">
        <title>First genomic representation of candidate bacterial phylum KSB3 points to enhanced environmental sensing as a trigger of wastewater bulking.</title>
        <authorList>
            <person name="Sekiguchi Y."/>
            <person name="Ohashi A."/>
            <person name="Parks D.H."/>
            <person name="Yamauchi T."/>
            <person name="Tyson G.W."/>
            <person name="Hugenholtz P."/>
        </authorList>
    </citation>
    <scope>NUCLEOTIDE SEQUENCE [LARGE SCALE GENOMIC DNA]</scope>
</reference>
<gene>
    <name evidence="3" type="ORF">U27_06695</name>
</gene>
<keyword evidence="4" id="KW-1185">Reference proteome</keyword>
<dbReference type="STRING" id="1499967.U27_06695"/>
<dbReference type="HOGENOM" id="CLU_753678_0_0_0"/>
<keyword evidence="1" id="KW-1133">Transmembrane helix</keyword>
<name>A0A081C555_VECG1</name>
<keyword evidence="1" id="KW-0812">Transmembrane</keyword>
<dbReference type="EMBL" id="DF820470">
    <property type="protein sequence ID" value="GAK59710.1"/>
    <property type="molecule type" value="Genomic_DNA"/>
</dbReference>
<dbReference type="AlphaFoldDB" id="A0A081C555"/>
<protein>
    <recommendedName>
        <fullName evidence="2">Transglutaminase-like domain-containing protein</fullName>
    </recommendedName>
</protein>
<accession>A0A081C555</accession>
<dbReference type="Proteomes" id="UP000030661">
    <property type="component" value="Unassembled WGS sequence"/>
</dbReference>
<dbReference type="eggNOG" id="COG1305">
    <property type="taxonomic scope" value="Bacteria"/>
</dbReference>
<dbReference type="Gene3D" id="3.10.620.30">
    <property type="match status" value="1"/>
</dbReference>
<dbReference type="InterPro" id="IPR002931">
    <property type="entry name" value="Transglutaminase-like"/>
</dbReference>
<evidence type="ECO:0000259" key="2">
    <source>
        <dbReference type="Pfam" id="PF01841"/>
    </source>
</evidence>
<sequence>MTNKQHFLRILVLSIILCLLVAYYAYQKIYTSPITVSIEKNFVITSNFDFIHEHWKEEKLSQLRTQESYATITATTQFDYFLQLCHWVHQQWEWSEPDPYPLSNALDILADIRAKKTGGFCGQYAYVFADVLKSIGFFDVRYIELWSPTGKSHFSVEVWSDQYEKWIMLDPDQALYYELADSKIPANAYEIRESLLNPAFKVNERPVHAQTPIAHHVTKDVYANFAVSLRSDLLRHTKPLTVQDRFDMFLFYQDQHTQTSAFQQVGDKIPYRHITTRKEDIYYDCNRVRIEYSIDTSLPGVVLEFFTEQSMANFKGFIVSVDQGKTWKYSPYQYLLTGQHDEYEVWVRPVNMFDRHGITTKAYIRFD</sequence>
<dbReference type="SUPFAM" id="SSF54001">
    <property type="entry name" value="Cysteine proteinases"/>
    <property type="match status" value="1"/>
</dbReference>
<evidence type="ECO:0000256" key="1">
    <source>
        <dbReference type="SAM" id="Phobius"/>
    </source>
</evidence>
<evidence type="ECO:0000313" key="3">
    <source>
        <dbReference type="EMBL" id="GAK59710.1"/>
    </source>
</evidence>
<dbReference type="Pfam" id="PF01841">
    <property type="entry name" value="Transglut_core"/>
    <property type="match status" value="1"/>
</dbReference>
<feature type="domain" description="Transglutaminase-like" evidence="2">
    <location>
        <begin position="73"/>
        <end position="171"/>
    </location>
</feature>
<evidence type="ECO:0000313" key="4">
    <source>
        <dbReference type="Proteomes" id="UP000030661"/>
    </source>
</evidence>
<feature type="transmembrane region" description="Helical" evidence="1">
    <location>
        <begin position="7"/>
        <end position="26"/>
    </location>
</feature>
<keyword evidence="1" id="KW-0472">Membrane</keyword>
<proteinExistence type="predicted"/>
<organism evidence="3">
    <name type="scientific">Vecturithrix granuli</name>
    <dbReference type="NCBI Taxonomy" id="1499967"/>
    <lineage>
        <taxon>Bacteria</taxon>
        <taxon>Candidatus Moduliflexota</taxon>
        <taxon>Candidatus Vecturitrichia</taxon>
        <taxon>Candidatus Vecturitrichales</taxon>
        <taxon>Candidatus Vecturitrichaceae</taxon>
        <taxon>Candidatus Vecturithrix</taxon>
    </lineage>
</organism>